<dbReference type="InterPro" id="IPR036179">
    <property type="entry name" value="Ig-like_dom_sf"/>
</dbReference>
<name>A0A8C6U2X9_9GOBI</name>
<organism evidence="8 9">
    <name type="scientific">Neogobius melanostomus</name>
    <name type="common">round goby</name>
    <dbReference type="NCBI Taxonomy" id="47308"/>
    <lineage>
        <taxon>Eukaryota</taxon>
        <taxon>Metazoa</taxon>
        <taxon>Chordata</taxon>
        <taxon>Craniata</taxon>
        <taxon>Vertebrata</taxon>
        <taxon>Euteleostomi</taxon>
        <taxon>Actinopterygii</taxon>
        <taxon>Neopterygii</taxon>
        <taxon>Teleostei</taxon>
        <taxon>Neoteleostei</taxon>
        <taxon>Acanthomorphata</taxon>
        <taxon>Gobiaria</taxon>
        <taxon>Gobiiformes</taxon>
        <taxon>Gobioidei</taxon>
        <taxon>Gobiidae</taxon>
        <taxon>Benthophilinae</taxon>
        <taxon>Neogobiini</taxon>
        <taxon>Neogobius</taxon>
    </lineage>
</organism>
<dbReference type="InterPro" id="IPR051427">
    <property type="entry name" value="Nectin/Nectin-like"/>
</dbReference>
<dbReference type="InterPro" id="IPR013106">
    <property type="entry name" value="Ig_V-set"/>
</dbReference>
<dbReference type="PANTHER" id="PTHR23277:SF106">
    <property type="entry name" value="NECTIN-1 ISOFORM X1-RELATED"/>
    <property type="match status" value="1"/>
</dbReference>
<dbReference type="Pfam" id="PF07686">
    <property type="entry name" value="V-set"/>
    <property type="match status" value="1"/>
</dbReference>
<keyword evidence="5" id="KW-1015">Disulfide bond</keyword>
<evidence type="ECO:0000313" key="8">
    <source>
        <dbReference type="Ensembl" id="ENSNMLP00000027826.1"/>
    </source>
</evidence>
<evidence type="ECO:0000256" key="2">
    <source>
        <dbReference type="ARBA" id="ARBA00022729"/>
    </source>
</evidence>
<evidence type="ECO:0000256" key="5">
    <source>
        <dbReference type="ARBA" id="ARBA00023157"/>
    </source>
</evidence>
<keyword evidence="3" id="KW-0677">Repeat</keyword>
<protein>
    <recommendedName>
        <fullName evidence="7">Ig-like domain-containing protein</fullName>
    </recommendedName>
</protein>
<evidence type="ECO:0000256" key="1">
    <source>
        <dbReference type="ARBA" id="ARBA00004370"/>
    </source>
</evidence>
<reference evidence="8" key="2">
    <citation type="submission" date="2025-09" db="UniProtKB">
        <authorList>
            <consortium name="Ensembl"/>
        </authorList>
    </citation>
    <scope>IDENTIFICATION</scope>
</reference>
<dbReference type="Gene3D" id="2.60.40.10">
    <property type="entry name" value="Immunoglobulins"/>
    <property type="match status" value="1"/>
</dbReference>
<evidence type="ECO:0000256" key="3">
    <source>
        <dbReference type="ARBA" id="ARBA00022737"/>
    </source>
</evidence>
<dbReference type="SMART" id="SM00408">
    <property type="entry name" value="IGc2"/>
    <property type="match status" value="1"/>
</dbReference>
<dbReference type="Ensembl" id="ENSNMLT00000031082.1">
    <property type="protein sequence ID" value="ENSNMLP00000027826.1"/>
    <property type="gene ID" value="ENSNMLG00000017724.1"/>
</dbReference>
<dbReference type="GO" id="GO:0007156">
    <property type="term" value="P:homophilic cell adhesion via plasma membrane adhesion molecules"/>
    <property type="evidence" value="ECO:0007669"/>
    <property type="project" value="TreeGrafter"/>
</dbReference>
<dbReference type="SMART" id="SM00406">
    <property type="entry name" value="IGv"/>
    <property type="match status" value="1"/>
</dbReference>
<reference evidence="8" key="1">
    <citation type="submission" date="2025-08" db="UniProtKB">
        <authorList>
            <consortium name="Ensembl"/>
        </authorList>
    </citation>
    <scope>IDENTIFICATION</scope>
</reference>
<evidence type="ECO:0000313" key="9">
    <source>
        <dbReference type="Proteomes" id="UP000694523"/>
    </source>
</evidence>
<keyword evidence="6" id="KW-0325">Glycoprotein</keyword>
<evidence type="ECO:0000256" key="6">
    <source>
        <dbReference type="ARBA" id="ARBA00023180"/>
    </source>
</evidence>
<dbReference type="InterPro" id="IPR013783">
    <property type="entry name" value="Ig-like_fold"/>
</dbReference>
<sequence length="185" mass="20720">MNGENVSQRLDLDDVDCSLKKWNKGFRREMYYLLMIVIGGNVTVIQDDTAVLPCVLYGSTESLTQITWQRRNRLIKTNTNFYTIVPENGKYFNGNDKRFSFVGNISVKNGSLQLSNVTLSDEGTYTCIYTLFPSGNYKTEIPLNVLGIIHLFVTVNVALCCTVLSLKVNLVTGTITVLNINGRDS</sequence>
<dbReference type="PROSITE" id="PS50835">
    <property type="entry name" value="IG_LIKE"/>
    <property type="match status" value="1"/>
</dbReference>
<dbReference type="SMART" id="SM00409">
    <property type="entry name" value="IG"/>
    <property type="match status" value="1"/>
</dbReference>
<dbReference type="Proteomes" id="UP000694523">
    <property type="component" value="Unplaced"/>
</dbReference>
<keyword evidence="9" id="KW-1185">Reference proteome</keyword>
<dbReference type="GO" id="GO:0016020">
    <property type="term" value="C:membrane"/>
    <property type="evidence" value="ECO:0007669"/>
    <property type="project" value="UniProtKB-SubCell"/>
</dbReference>
<dbReference type="InterPro" id="IPR003598">
    <property type="entry name" value="Ig_sub2"/>
</dbReference>
<dbReference type="InterPro" id="IPR007110">
    <property type="entry name" value="Ig-like_dom"/>
</dbReference>
<evidence type="ECO:0000259" key="7">
    <source>
        <dbReference type="PROSITE" id="PS50835"/>
    </source>
</evidence>
<proteinExistence type="predicted"/>
<dbReference type="AlphaFoldDB" id="A0A8C6U2X9"/>
<dbReference type="GO" id="GO:0005912">
    <property type="term" value="C:adherens junction"/>
    <property type="evidence" value="ECO:0007669"/>
    <property type="project" value="TreeGrafter"/>
</dbReference>
<dbReference type="PANTHER" id="PTHR23277">
    <property type="entry name" value="NECTIN-RELATED"/>
    <property type="match status" value="1"/>
</dbReference>
<comment type="subcellular location">
    <subcellularLocation>
        <location evidence="1">Membrane</location>
    </subcellularLocation>
</comment>
<keyword evidence="4" id="KW-0472">Membrane</keyword>
<accession>A0A8C6U2X9</accession>
<dbReference type="SUPFAM" id="SSF48726">
    <property type="entry name" value="Immunoglobulin"/>
    <property type="match status" value="1"/>
</dbReference>
<dbReference type="InterPro" id="IPR003599">
    <property type="entry name" value="Ig_sub"/>
</dbReference>
<dbReference type="GO" id="GO:0007157">
    <property type="term" value="P:heterophilic cell-cell adhesion via plasma membrane cell adhesion molecules"/>
    <property type="evidence" value="ECO:0007669"/>
    <property type="project" value="TreeGrafter"/>
</dbReference>
<evidence type="ECO:0000256" key="4">
    <source>
        <dbReference type="ARBA" id="ARBA00023136"/>
    </source>
</evidence>
<feature type="domain" description="Ig-like" evidence="7">
    <location>
        <begin position="29"/>
        <end position="144"/>
    </location>
</feature>
<keyword evidence="2" id="KW-0732">Signal</keyword>